<evidence type="ECO:0000313" key="7">
    <source>
        <dbReference type="EMBL" id="GMK56784.1"/>
    </source>
</evidence>
<comment type="subcellular location">
    <subcellularLocation>
        <location evidence="1">Membrane</location>
        <topology evidence="1">Multi-pass membrane protein</topology>
    </subcellularLocation>
</comment>
<dbReference type="Pfam" id="PF06687">
    <property type="entry name" value="SUR7"/>
    <property type="match status" value="1"/>
</dbReference>
<comment type="caution">
    <text evidence="7">The sequence shown here is derived from an EMBL/GenBank/DDBJ whole genome shotgun (WGS) entry which is preliminary data.</text>
</comment>
<dbReference type="EMBL" id="BTCM01000003">
    <property type="protein sequence ID" value="GMK56784.1"/>
    <property type="molecule type" value="Genomic_DNA"/>
</dbReference>
<dbReference type="InterPro" id="IPR009571">
    <property type="entry name" value="SUR7/Rim9-like_fungi"/>
</dbReference>
<keyword evidence="8" id="KW-1185">Reference proteome</keyword>
<keyword evidence="2 5" id="KW-0812">Transmembrane</keyword>
<protein>
    <recommendedName>
        <fullName evidence="9">Pali-domain-containing protein</fullName>
    </recommendedName>
</protein>
<accession>A0AAD3YCF1</accession>
<organism evidence="7 8">
    <name type="scientific">Cutaneotrichosporon spelunceum</name>
    <dbReference type="NCBI Taxonomy" id="1672016"/>
    <lineage>
        <taxon>Eukaryota</taxon>
        <taxon>Fungi</taxon>
        <taxon>Dikarya</taxon>
        <taxon>Basidiomycota</taxon>
        <taxon>Agaricomycotina</taxon>
        <taxon>Tremellomycetes</taxon>
        <taxon>Trichosporonales</taxon>
        <taxon>Trichosporonaceae</taxon>
        <taxon>Cutaneotrichosporon</taxon>
    </lineage>
</organism>
<feature type="chain" id="PRO_5041994283" description="Pali-domain-containing protein" evidence="6">
    <location>
        <begin position="31"/>
        <end position="202"/>
    </location>
</feature>
<proteinExistence type="predicted"/>
<dbReference type="GO" id="GO:0035838">
    <property type="term" value="C:growing cell tip"/>
    <property type="evidence" value="ECO:0007669"/>
    <property type="project" value="TreeGrafter"/>
</dbReference>
<dbReference type="GO" id="GO:0005886">
    <property type="term" value="C:plasma membrane"/>
    <property type="evidence" value="ECO:0007669"/>
    <property type="project" value="InterPro"/>
</dbReference>
<gene>
    <name evidence="7" type="ORF">CspeluHIS016_0306240</name>
</gene>
<evidence type="ECO:0000256" key="3">
    <source>
        <dbReference type="ARBA" id="ARBA00022989"/>
    </source>
</evidence>
<reference evidence="7" key="2">
    <citation type="submission" date="2023-06" db="EMBL/GenBank/DDBJ databases">
        <authorList>
            <person name="Kobayashi Y."/>
            <person name="Kayamori A."/>
            <person name="Aoki K."/>
            <person name="Shiwa Y."/>
            <person name="Fujita N."/>
            <person name="Sugita T."/>
            <person name="Iwasaki W."/>
            <person name="Tanaka N."/>
            <person name="Takashima M."/>
        </authorList>
    </citation>
    <scope>NUCLEOTIDE SEQUENCE</scope>
    <source>
        <strain evidence="7">HIS016</strain>
    </source>
</reference>
<dbReference type="GO" id="GO:0032153">
    <property type="term" value="C:cell division site"/>
    <property type="evidence" value="ECO:0007669"/>
    <property type="project" value="TreeGrafter"/>
</dbReference>
<dbReference type="InterPro" id="IPR051380">
    <property type="entry name" value="pH-response_reg_palI/RIM9"/>
</dbReference>
<evidence type="ECO:0000256" key="5">
    <source>
        <dbReference type="SAM" id="Phobius"/>
    </source>
</evidence>
<evidence type="ECO:0000313" key="8">
    <source>
        <dbReference type="Proteomes" id="UP001222932"/>
    </source>
</evidence>
<feature type="transmembrane region" description="Helical" evidence="5">
    <location>
        <begin position="165"/>
        <end position="188"/>
    </location>
</feature>
<dbReference type="PANTHER" id="PTHR28013">
    <property type="entry name" value="PROTEIN DCV1-RELATED"/>
    <property type="match status" value="1"/>
</dbReference>
<name>A0AAD3YCF1_9TREE</name>
<keyword evidence="6" id="KW-0732">Signal</keyword>
<sequence>MPSPAFPGMFLALAAAVLLLFASLSPPVWDRVTFLNVETPVATTTYGVFGYCVNGYSKICSDPSIGYNLQAAGMGTSNVEMNQVLLHNLSKAMILHPIAGALSFVAFLLGVVGVGAASRLATILMAVFSFLGAMTGLVVFVIDMVLWNVLKNRVVDAGYHASLGIANWFTVAAVISMILAMCASFFGACGRFATGRSAGEKY</sequence>
<dbReference type="Gene3D" id="1.20.140.150">
    <property type="match status" value="1"/>
</dbReference>
<feature type="signal peptide" evidence="6">
    <location>
        <begin position="1"/>
        <end position="30"/>
    </location>
</feature>
<keyword evidence="3 5" id="KW-1133">Transmembrane helix</keyword>
<evidence type="ECO:0000256" key="6">
    <source>
        <dbReference type="SAM" id="SignalP"/>
    </source>
</evidence>
<feature type="transmembrane region" description="Helical" evidence="5">
    <location>
        <begin position="123"/>
        <end position="145"/>
    </location>
</feature>
<dbReference type="AlphaFoldDB" id="A0AAD3YCF1"/>
<evidence type="ECO:0000256" key="1">
    <source>
        <dbReference type="ARBA" id="ARBA00004141"/>
    </source>
</evidence>
<evidence type="ECO:0000256" key="2">
    <source>
        <dbReference type="ARBA" id="ARBA00022692"/>
    </source>
</evidence>
<dbReference type="PANTHER" id="PTHR28013:SF3">
    <property type="entry name" value="PROTEIN DCV1-RELATED"/>
    <property type="match status" value="1"/>
</dbReference>
<feature type="transmembrane region" description="Helical" evidence="5">
    <location>
        <begin position="94"/>
        <end position="116"/>
    </location>
</feature>
<keyword evidence="4 5" id="KW-0472">Membrane</keyword>
<evidence type="ECO:0000256" key="4">
    <source>
        <dbReference type="ARBA" id="ARBA00023136"/>
    </source>
</evidence>
<dbReference type="Proteomes" id="UP001222932">
    <property type="component" value="Unassembled WGS sequence"/>
</dbReference>
<evidence type="ECO:0008006" key="9">
    <source>
        <dbReference type="Google" id="ProtNLM"/>
    </source>
</evidence>
<reference evidence="7" key="1">
    <citation type="journal article" date="2023" name="BMC Genomics">
        <title>Chromosome-level genome assemblies of Cutaneotrichosporon spp. (Trichosporonales, Basidiomycota) reveal imbalanced evolution between nucleotide sequences and chromosome synteny.</title>
        <authorList>
            <person name="Kobayashi Y."/>
            <person name="Kayamori A."/>
            <person name="Aoki K."/>
            <person name="Shiwa Y."/>
            <person name="Matsutani M."/>
            <person name="Fujita N."/>
            <person name="Sugita T."/>
            <person name="Iwasaki W."/>
            <person name="Tanaka N."/>
            <person name="Takashima M."/>
        </authorList>
    </citation>
    <scope>NUCLEOTIDE SEQUENCE</scope>
    <source>
        <strain evidence="7">HIS016</strain>
    </source>
</reference>